<dbReference type="EMBL" id="JAERQG010000004">
    <property type="protein sequence ID" value="MBL0766452.1"/>
    <property type="molecule type" value="Genomic_DNA"/>
</dbReference>
<feature type="domain" description="PseI/NeuA/B-like" evidence="1">
    <location>
        <begin position="25"/>
        <end position="254"/>
    </location>
</feature>
<dbReference type="GO" id="GO:0047444">
    <property type="term" value="F:N-acylneuraminate-9-phosphate synthase activity"/>
    <property type="evidence" value="ECO:0007669"/>
    <property type="project" value="TreeGrafter"/>
</dbReference>
<dbReference type="PANTHER" id="PTHR42966">
    <property type="entry name" value="N-ACETYLNEURAMINATE SYNTHASE"/>
    <property type="match status" value="1"/>
</dbReference>
<evidence type="ECO:0000313" key="3">
    <source>
        <dbReference type="Proteomes" id="UP000642920"/>
    </source>
</evidence>
<dbReference type="AlphaFoldDB" id="A0A937API8"/>
<dbReference type="Gene3D" id="3.20.20.70">
    <property type="entry name" value="Aldolase class I"/>
    <property type="match status" value="1"/>
</dbReference>
<evidence type="ECO:0000259" key="1">
    <source>
        <dbReference type="Pfam" id="PF03102"/>
    </source>
</evidence>
<dbReference type="CDD" id="cd11614">
    <property type="entry name" value="SAF_CpaB_FlgA_like"/>
    <property type="match status" value="1"/>
</dbReference>
<dbReference type="SUPFAM" id="SSF51569">
    <property type="entry name" value="Aldolase"/>
    <property type="match status" value="1"/>
</dbReference>
<sequence length="330" mass="37754">MRSDFYFYTETAFHHQGEVEYLKGLVDLSKEAGANGVKFQVLTKVEEFISTNHTAFDTLSGFCLTEEEWSSVFDHCLKQGLDIIAMPLNISSFKLLENFKIRFIDIHSVSFNDEALKHAVKNTMIPVLLSSGGRTLEELDQLYSFFGAQLKGLLVGFQAFPSKLEEVKLSRITFLKNKFKRLEIGYADHSEHNNEDGIESNLYARLLGASIFEKHITLEEGDSDRVDYISAIGLDKLKLIIRKLKRLDKITGAEGKDLFNMPDSELTYRNRELKVVSKRPLVKNTTLKPEDLCLRMIDQPNGFSRIEEVVDRQIAEDLDQYTLILKDKLL</sequence>
<comment type="caution">
    <text evidence="2">The sequence shown here is derived from an EMBL/GenBank/DDBJ whole genome shotgun (WGS) entry which is preliminary data.</text>
</comment>
<protein>
    <submittedName>
        <fullName evidence="2">N-acetylneuraminate synthase family protein</fullName>
    </submittedName>
</protein>
<dbReference type="Pfam" id="PF03102">
    <property type="entry name" value="NeuB"/>
    <property type="match status" value="1"/>
</dbReference>
<accession>A0A937API8</accession>
<name>A0A937API8_9BACT</name>
<keyword evidence="3" id="KW-1185">Reference proteome</keyword>
<dbReference type="Proteomes" id="UP000642920">
    <property type="component" value="Unassembled WGS sequence"/>
</dbReference>
<dbReference type="InterPro" id="IPR051690">
    <property type="entry name" value="PseI-like"/>
</dbReference>
<dbReference type="GO" id="GO:0016051">
    <property type="term" value="P:carbohydrate biosynthetic process"/>
    <property type="evidence" value="ECO:0007669"/>
    <property type="project" value="InterPro"/>
</dbReference>
<reference evidence="2" key="1">
    <citation type="submission" date="2021-01" db="EMBL/GenBank/DDBJ databases">
        <title>Marivirga sp. nov., isolated from intertidal surface sediments.</title>
        <authorList>
            <person name="Zhang M."/>
        </authorList>
    </citation>
    <scope>NUCLEOTIDE SEQUENCE</scope>
    <source>
        <strain evidence="2">SM1354</strain>
    </source>
</reference>
<proteinExistence type="predicted"/>
<evidence type="ECO:0000313" key="2">
    <source>
        <dbReference type="EMBL" id="MBL0766452.1"/>
    </source>
</evidence>
<dbReference type="InterPro" id="IPR013132">
    <property type="entry name" value="PseI/NeuA/B-like_N"/>
</dbReference>
<dbReference type="PANTHER" id="PTHR42966:SF1">
    <property type="entry name" value="SIALIC ACID SYNTHASE"/>
    <property type="match status" value="1"/>
</dbReference>
<organism evidence="2 3">
    <name type="scientific">Marivirga atlantica</name>
    <dbReference type="NCBI Taxonomy" id="1548457"/>
    <lineage>
        <taxon>Bacteria</taxon>
        <taxon>Pseudomonadati</taxon>
        <taxon>Bacteroidota</taxon>
        <taxon>Cytophagia</taxon>
        <taxon>Cytophagales</taxon>
        <taxon>Marivirgaceae</taxon>
        <taxon>Marivirga</taxon>
    </lineage>
</organism>
<dbReference type="RefSeq" id="WP_201922971.1">
    <property type="nucleotide sequence ID" value="NZ_JAERQG010000004.1"/>
</dbReference>
<dbReference type="InterPro" id="IPR013785">
    <property type="entry name" value="Aldolase_TIM"/>
</dbReference>
<gene>
    <name evidence="2" type="ORF">JKP34_14390</name>
</gene>